<dbReference type="Proteomes" id="UP000050898">
    <property type="component" value="Unassembled WGS sequence"/>
</dbReference>
<dbReference type="AlphaFoldDB" id="J1F5Y1"/>
<dbReference type="GeneID" id="98316182"/>
<evidence type="ECO:0000313" key="1">
    <source>
        <dbReference type="EMBL" id="KRN03461.1"/>
    </source>
</evidence>
<organism evidence="1 2">
    <name type="scientific">Liquorilactobacillus mali KCTC 3596 = DSM 20444</name>
    <dbReference type="NCBI Taxonomy" id="1046596"/>
    <lineage>
        <taxon>Bacteria</taxon>
        <taxon>Bacillati</taxon>
        <taxon>Bacillota</taxon>
        <taxon>Bacilli</taxon>
        <taxon>Lactobacillales</taxon>
        <taxon>Lactobacillaceae</taxon>
        <taxon>Liquorilactobacillus</taxon>
    </lineage>
</organism>
<comment type="caution">
    <text evidence="1">The sequence shown here is derived from an EMBL/GenBank/DDBJ whole genome shotgun (WGS) entry which is preliminary data.</text>
</comment>
<name>J1F5Y1_9LACO</name>
<proteinExistence type="predicted"/>
<dbReference type="EMBL" id="AYYH01000148">
    <property type="protein sequence ID" value="KRN03461.1"/>
    <property type="molecule type" value="Genomic_DNA"/>
</dbReference>
<dbReference type="RefSeq" id="WP_003687066.1">
    <property type="nucleotide sequence ID" value="NZ_AKKT01000004.1"/>
</dbReference>
<reference evidence="1 2" key="1">
    <citation type="journal article" date="2015" name="Genome Announc.">
        <title>Expanding the biotechnology potential of lactobacilli through comparative genomics of 213 strains and associated genera.</title>
        <authorList>
            <person name="Sun Z."/>
            <person name="Harris H.M."/>
            <person name="McCann A."/>
            <person name="Guo C."/>
            <person name="Argimon S."/>
            <person name="Zhang W."/>
            <person name="Yang X."/>
            <person name="Jeffery I.B."/>
            <person name="Cooney J.C."/>
            <person name="Kagawa T.F."/>
            <person name="Liu W."/>
            <person name="Song Y."/>
            <person name="Salvetti E."/>
            <person name="Wrobel A."/>
            <person name="Rasinkangas P."/>
            <person name="Parkhill J."/>
            <person name="Rea M.C."/>
            <person name="O'Sullivan O."/>
            <person name="Ritari J."/>
            <person name="Douillard F.P."/>
            <person name="Paul Ross R."/>
            <person name="Yang R."/>
            <person name="Briner A.E."/>
            <person name="Felis G.E."/>
            <person name="de Vos W.M."/>
            <person name="Barrangou R."/>
            <person name="Klaenhammer T.R."/>
            <person name="Caufield P.W."/>
            <person name="Cui Y."/>
            <person name="Zhang H."/>
            <person name="O'Toole P.W."/>
        </authorList>
    </citation>
    <scope>NUCLEOTIDE SEQUENCE [LARGE SCALE GENOMIC DNA]</scope>
    <source>
        <strain evidence="1 2">DSM 20444</strain>
    </source>
</reference>
<sequence length="84" mass="9787">MILTQSELPDGEIVIADYEGKSLFSGIDYYFFNDNQDLVSADDLADYIDKMYEVKLPNTDIEFCEGWLFAEKIDFELIELEEIE</sequence>
<dbReference type="PATRIC" id="fig|1046596.6.peg.540"/>
<protein>
    <submittedName>
        <fullName evidence="1">Uncharacterized protein</fullName>
    </submittedName>
</protein>
<gene>
    <name evidence="1" type="ORF">FD00_GL000505</name>
</gene>
<keyword evidence="2" id="KW-1185">Reference proteome</keyword>
<evidence type="ECO:0000313" key="2">
    <source>
        <dbReference type="Proteomes" id="UP000050898"/>
    </source>
</evidence>
<accession>J1F5Y1</accession>